<organism evidence="1 2">
    <name type="scientific">Nematocida parisii (strain ERTm3)</name>
    <name type="common">Nematode killer fungus</name>
    <dbReference type="NCBI Taxonomy" id="935791"/>
    <lineage>
        <taxon>Eukaryota</taxon>
        <taxon>Fungi</taxon>
        <taxon>Fungi incertae sedis</taxon>
        <taxon>Microsporidia</taxon>
        <taxon>Nematocida</taxon>
    </lineage>
</organism>
<gene>
    <name evidence="1" type="ORF">NEQG_00524</name>
</gene>
<dbReference type="HOGENOM" id="CLU_3125453_0_0_1"/>
<accession>I3EKK7</accession>
<dbReference type="EMBL" id="GL870876">
    <property type="protein sequence ID" value="EIJ89754.1"/>
    <property type="molecule type" value="Genomic_DNA"/>
</dbReference>
<dbReference type="VEuPathDB" id="MicrosporidiaDB:NEQG_00524"/>
<evidence type="ECO:0000313" key="1">
    <source>
        <dbReference type="EMBL" id="EIJ89754.1"/>
    </source>
</evidence>
<sequence length="50" mass="5904">MRFTKGIFVLLILSLYICKPYMKNKAKQAKRRKVRRNSLKVTGNILHLTI</sequence>
<dbReference type="Proteomes" id="UP000002872">
    <property type="component" value="Unassembled WGS sequence"/>
</dbReference>
<dbReference type="InParanoid" id="I3EKK7"/>
<evidence type="ECO:0000313" key="2">
    <source>
        <dbReference type="Proteomes" id="UP000002872"/>
    </source>
</evidence>
<proteinExistence type="predicted"/>
<protein>
    <submittedName>
        <fullName evidence="1">Uncharacterized protein</fullName>
    </submittedName>
</protein>
<name>I3EKK7_NEMP3</name>
<reference evidence="1" key="1">
    <citation type="submission" date="2011-01" db="EMBL/GenBank/DDBJ databases">
        <title>The Genome Sequence of Nematocida parisii strain ERTm3.</title>
        <authorList>
            <consortium name="The Broad Institute Genome Sequencing Platform"/>
            <consortium name="The Broad Institute Genome Sequencing Center for Infectious Disease"/>
            <person name="Cuomo C."/>
            <person name="Troemel E."/>
            <person name="Young S.K."/>
            <person name="Zeng Q."/>
            <person name="Gargeya S."/>
            <person name="Fitzgerald M."/>
            <person name="Haas B."/>
            <person name="Abouelleil A."/>
            <person name="Alvarado L."/>
            <person name="Arachchi H.M."/>
            <person name="Berlin A."/>
            <person name="Chapman S.B."/>
            <person name="Gearin G."/>
            <person name="Goldberg J."/>
            <person name="Griggs A."/>
            <person name="Gujja S."/>
            <person name="Hansen M."/>
            <person name="Heiman D."/>
            <person name="Howarth C."/>
            <person name="Larimer J."/>
            <person name="Lui A."/>
            <person name="MacDonald P.J.P."/>
            <person name="McCowen C."/>
            <person name="Montmayeur A."/>
            <person name="Murphy C."/>
            <person name="Neiman D."/>
            <person name="Pearson M."/>
            <person name="Priest M."/>
            <person name="Roberts A."/>
            <person name="Saif S."/>
            <person name="Shea T."/>
            <person name="Sisk P."/>
            <person name="Stolte C."/>
            <person name="Sykes S."/>
            <person name="Wortman J."/>
            <person name="Nusbaum C."/>
            <person name="Birren B."/>
        </authorList>
    </citation>
    <scope>NUCLEOTIDE SEQUENCE</scope>
    <source>
        <strain evidence="1">ERTm3</strain>
    </source>
</reference>
<keyword evidence="2" id="KW-1185">Reference proteome</keyword>
<dbReference type="AlphaFoldDB" id="I3EKK7"/>